<protein>
    <submittedName>
        <fullName evidence="9">Polyhydroxybutyrate depolymerase</fullName>
    </submittedName>
</protein>
<keyword evidence="7" id="KW-0624">Polysaccharide degradation</keyword>
<dbReference type="OrthoDB" id="9767239at2"/>
<sequence>MTVRTRALALVVVGLLAVGGCTGHRADRGRPPAPDVTSAPATTGTPPSGVPSPDGPPVGQSSATMTVGGMERTYRVYRPAGLPDPAPLVIVLHGAAGTGQQAEQSYGWDAQADAGKFLVAYPDGVRRTWNADPDCCGVAARDNVDDVGFITRLAGSFGPLVDARRVYATGISNGALLSYRLACETDVFAAIGPVAGTMINDCPHPRPLSIMHIHGTADPTVRYDGEPGRRANGGAGSRLPAKIDGPAVPDLIARWREIDRCAAPVVKTSGAVTTSTAACADGRAVDLITVAGAGHQWPGSRPAPVAQRLLGLDAPSTALRATPALWTFFAAHPRA</sequence>
<evidence type="ECO:0000256" key="3">
    <source>
        <dbReference type="ARBA" id="ARBA00022651"/>
    </source>
</evidence>
<dbReference type="PROSITE" id="PS51257">
    <property type="entry name" value="PROKAR_LIPOPROTEIN"/>
    <property type="match status" value="1"/>
</dbReference>
<evidence type="ECO:0000256" key="1">
    <source>
        <dbReference type="ARBA" id="ARBA00004613"/>
    </source>
</evidence>
<keyword evidence="10" id="KW-1185">Reference proteome</keyword>
<evidence type="ECO:0000256" key="8">
    <source>
        <dbReference type="SAM" id="MobiDB-lite"/>
    </source>
</evidence>
<dbReference type="PANTHER" id="PTHR38050:SF2">
    <property type="entry name" value="FERULOYL ESTERASE C-RELATED"/>
    <property type="match status" value="1"/>
</dbReference>
<dbReference type="GO" id="GO:0030600">
    <property type="term" value="F:feruloyl esterase activity"/>
    <property type="evidence" value="ECO:0007669"/>
    <property type="project" value="InterPro"/>
</dbReference>
<dbReference type="InterPro" id="IPR010126">
    <property type="entry name" value="Esterase_phb"/>
</dbReference>
<keyword evidence="6" id="KW-0119">Carbohydrate metabolism</keyword>
<comment type="caution">
    <text evidence="9">The sequence shown here is derived from an EMBL/GenBank/DDBJ whole genome shotgun (WGS) entry which is preliminary data.</text>
</comment>
<feature type="region of interest" description="Disordered" evidence="8">
    <location>
        <begin position="21"/>
        <end position="64"/>
    </location>
</feature>
<evidence type="ECO:0000256" key="7">
    <source>
        <dbReference type="ARBA" id="ARBA00023326"/>
    </source>
</evidence>
<evidence type="ECO:0000256" key="2">
    <source>
        <dbReference type="ARBA" id="ARBA00022525"/>
    </source>
</evidence>
<dbReference type="InterPro" id="IPR029058">
    <property type="entry name" value="AB_hydrolase_fold"/>
</dbReference>
<dbReference type="Proteomes" id="UP000292564">
    <property type="component" value="Unassembled WGS sequence"/>
</dbReference>
<evidence type="ECO:0000256" key="4">
    <source>
        <dbReference type="ARBA" id="ARBA00022729"/>
    </source>
</evidence>
<dbReference type="Pfam" id="PF10503">
    <property type="entry name" value="Esterase_PHB"/>
    <property type="match status" value="1"/>
</dbReference>
<reference evidence="9 10" key="1">
    <citation type="submission" date="2019-02" db="EMBL/GenBank/DDBJ databases">
        <title>Sequencing the genomes of 1000 actinobacteria strains.</title>
        <authorList>
            <person name="Klenk H.-P."/>
        </authorList>
    </citation>
    <scope>NUCLEOTIDE SEQUENCE [LARGE SCALE GENOMIC DNA]</scope>
    <source>
        <strain evidence="9 10">DSM 45162</strain>
    </source>
</reference>
<keyword evidence="5" id="KW-0378">Hydrolase</keyword>
<dbReference type="PANTHER" id="PTHR38050">
    <property type="match status" value="1"/>
</dbReference>
<dbReference type="SUPFAM" id="SSF53474">
    <property type="entry name" value="alpha/beta-Hydrolases"/>
    <property type="match status" value="1"/>
</dbReference>
<dbReference type="Gene3D" id="3.40.50.1820">
    <property type="entry name" value="alpha/beta hydrolase"/>
    <property type="match status" value="1"/>
</dbReference>
<feature type="compositionally biased region" description="Low complexity" evidence="8">
    <location>
        <begin position="36"/>
        <end position="47"/>
    </location>
</feature>
<comment type="subcellular location">
    <subcellularLocation>
        <location evidence="1">Secreted</location>
    </subcellularLocation>
</comment>
<evidence type="ECO:0000256" key="5">
    <source>
        <dbReference type="ARBA" id="ARBA00022801"/>
    </source>
</evidence>
<evidence type="ECO:0000313" key="10">
    <source>
        <dbReference type="Proteomes" id="UP000292564"/>
    </source>
</evidence>
<name>A0A4Q7ZHK3_9ACTN</name>
<keyword evidence="3" id="KW-0858">Xylan degradation</keyword>
<evidence type="ECO:0000256" key="6">
    <source>
        <dbReference type="ARBA" id="ARBA00023277"/>
    </source>
</evidence>
<dbReference type="AlphaFoldDB" id="A0A4Q7ZHK3"/>
<keyword evidence="2" id="KW-0964">Secreted</keyword>
<keyword evidence="4" id="KW-0732">Signal</keyword>
<accession>A0A4Q7ZHK3</accession>
<proteinExistence type="predicted"/>
<dbReference type="GO" id="GO:0005576">
    <property type="term" value="C:extracellular region"/>
    <property type="evidence" value="ECO:0007669"/>
    <property type="project" value="UniProtKB-SubCell"/>
</dbReference>
<gene>
    <name evidence="9" type="ORF">EV385_2080</name>
</gene>
<dbReference type="InterPro" id="IPR043595">
    <property type="entry name" value="FaeB/C/D"/>
</dbReference>
<organism evidence="9 10">
    <name type="scientific">Krasilnikovia cinnamomea</name>
    <dbReference type="NCBI Taxonomy" id="349313"/>
    <lineage>
        <taxon>Bacteria</taxon>
        <taxon>Bacillati</taxon>
        <taxon>Actinomycetota</taxon>
        <taxon>Actinomycetes</taxon>
        <taxon>Micromonosporales</taxon>
        <taxon>Micromonosporaceae</taxon>
        <taxon>Krasilnikovia</taxon>
    </lineage>
</organism>
<dbReference type="EMBL" id="SHKY01000001">
    <property type="protein sequence ID" value="RZU50312.1"/>
    <property type="molecule type" value="Genomic_DNA"/>
</dbReference>
<dbReference type="GO" id="GO:0045493">
    <property type="term" value="P:xylan catabolic process"/>
    <property type="evidence" value="ECO:0007669"/>
    <property type="project" value="UniProtKB-KW"/>
</dbReference>
<evidence type="ECO:0000313" key="9">
    <source>
        <dbReference type="EMBL" id="RZU50312.1"/>
    </source>
</evidence>